<evidence type="ECO:0000256" key="4">
    <source>
        <dbReference type="ARBA" id="ARBA00022929"/>
    </source>
</evidence>
<dbReference type="InterPro" id="IPR001690">
    <property type="entry name" value="Autoind_synthase"/>
</dbReference>
<sequence>MSRVVIGRTSDAHMTPELIDGMFRLRHRVFRELLGWDVESHDGRERDRFDALDPVYIVAHDEDRQEVVGCWRLIPTTGPYMLRDVFPQLLRGGSAPRDPHIWEVSRFATALGARGGSQADFGPVALQMIWKAVDFCLQNDVQSFITATSVDLERRWHAVGVPTKRLGDGQVELLGNVPSVACWVDVGEEMLRFLEIKSGVRPERIKGHSPGGGSSGSG</sequence>
<keyword evidence="6" id="KW-1185">Reference proteome</keyword>
<dbReference type="Gene3D" id="3.40.630.30">
    <property type="match status" value="1"/>
</dbReference>
<dbReference type="EMBL" id="JAQNDM010000002">
    <property type="protein sequence ID" value="MDC0710859.1"/>
    <property type="molecule type" value="Genomic_DNA"/>
</dbReference>
<keyword evidence="4" id="KW-0071">Autoinducer synthesis</keyword>
<dbReference type="PANTHER" id="PTHR39322:SF1">
    <property type="entry name" value="ISOVALERYL-HOMOSERINE LACTONE SYNTHASE"/>
    <property type="match status" value="1"/>
</dbReference>
<protein>
    <submittedName>
        <fullName evidence="5">Acyl-homoserine-lactone synthase</fullName>
    </submittedName>
</protein>
<proteinExistence type="predicted"/>
<keyword evidence="2" id="KW-0808">Transferase</keyword>
<evidence type="ECO:0000256" key="2">
    <source>
        <dbReference type="ARBA" id="ARBA00022679"/>
    </source>
</evidence>
<dbReference type="Pfam" id="PF00765">
    <property type="entry name" value="Autoind_synth"/>
    <property type="match status" value="1"/>
</dbReference>
<dbReference type="Proteomes" id="UP001221838">
    <property type="component" value="Unassembled WGS sequence"/>
</dbReference>
<dbReference type="RefSeq" id="WP_272140688.1">
    <property type="nucleotide sequence ID" value="NZ_JAQNDM010000002.1"/>
</dbReference>
<comment type="caution">
    <text evidence="5">The sequence shown here is derived from an EMBL/GenBank/DDBJ whole genome shotgun (WGS) entry which is preliminary data.</text>
</comment>
<accession>A0ABT5DCV0</accession>
<dbReference type="PRINTS" id="PR01549">
    <property type="entry name" value="AUTOINDCRSYN"/>
</dbReference>
<dbReference type="PROSITE" id="PS51187">
    <property type="entry name" value="AUTOINDUCER_SYNTH_2"/>
    <property type="match status" value="1"/>
</dbReference>
<evidence type="ECO:0000256" key="1">
    <source>
        <dbReference type="ARBA" id="ARBA00022654"/>
    </source>
</evidence>
<evidence type="ECO:0000313" key="6">
    <source>
        <dbReference type="Proteomes" id="UP001221838"/>
    </source>
</evidence>
<name>A0ABT5DCV0_9BACT</name>
<keyword evidence="3" id="KW-0949">S-adenosyl-L-methionine</keyword>
<dbReference type="InterPro" id="IPR016181">
    <property type="entry name" value="Acyl_CoA_acyltransferase"/>
</dbReference>
<gene>
    <name evidence="5" type="ORF">POL68_20460</name>
</gene>
<organism evidence="5 6">
    <name type="scientific">Stigmatella ashevillensis</name>
    <dbReference type="NCBI Taxonomy" id="2995309"/>
    <lineage>
        <taxon>Bacteria</taxon>
        <taxon>Pseudomonadati</taxon>
        <taxon>Myxococcota</taxon>
        <taxon>Myxococcia</taxon>
        <taxon>Myxococcales</taxon>
        <taxon>Cystobacterineae</taxon>
        <taxon>Archangiaceae</taxon>
        <taxon>Stigmatella</taxon>
    </lineage>
</organism>
<keyword evidence="1" id="KW-0673">Quorum sensing</keyword>
<evidence type="ECO:0000313" key="5">
    <source>
        <dbReference type="EMBL" id="MDC0710859.1"/>
    </source>
</evidence>
<reference evidence="5 6" key="1">
    <citation type="submission" date="2022-11" db="EMBL/GenBank/DDBJ databases">
        <title>Minimal conservation of predation-associated metabolite biosynthetic gene clusters underscores biosynthetic potential of Myxococcota including descriptions for ten novel species: Archangium lansinium sp. nov., Myxococcus landrumus sp. nov., Nannocystis bai.</title>
        <authorList>
            <person name="Ahearne A."/>
            <person name="Stevens C."/>
            <person name="Dowd S."/>
        </authorList>
    </citation>
    <scope>NUCLEOTIDE SEQUENCE [LARGE SCALE GENOMIC DNA]</scope>
    <source>
        <strain evidence="5 6">NCWAL01</strain>
    </source>
</reference>
<dbReference type="SUPFAM" id="SSF55729">
    <property type="entry name" value="Acyl-CoA N-acyltransferases (Nat)"/>
    <property type="match status" value="1"/>
</dbReference>
<evidence type="ECO:0000256" key="3">
    <source>
        <dbReference type="ARBA" id="ARBA00022691"/>
    </source>
</evidence>
<dbReference type="PANTHER" id="PTHR39322">
    <property type="entry name" value="ACYL-HOMOSERINE-LACTONE SYNTHASE"/>
    <property type="match status" value="1"/>
</dbReference>